<gene>
    <name evidence="1" type="ORF">CSUB8521_0881</name>
</gene>
<evidence type="ECO:0000313" key="2">
    <source>
        <dbReference type="Proteomes" id="UP000031135"/>
    </source>
</evidence>
<reference evidence="1 2" key="1">
    <citation type="journal article" date="2014" name="Genome Biol. Evol.">
        <title>Comparative Genomics of the Campylobacter lari Group.</title>
        <authorList>
            <person name="Miller W.G."/>
            <person name="Yee E."/>
            <person name="Chapman M.H."/>
            <person name="Smith T.P."/>
            <person name="Bono J.L."/>
            <person name="Huynh S."/>
            <person name="Parker C.T."/>
            <person name="Vandamme P."/>
            <person name="Luong K."/>
            <person name="Korlach J."/>
        </authorList>
    </citation>
    <scope>NUCLEOTIDE SEQUENCE [LARGE SCALE GENOMIC DNA]</scope>
    <source>
        <strain evidence="1 2">LMG 24374</strain>
    </source>
</reference>
<sequence length="273" mass="32291">MQKILQIDLEKRKALENLKNLSLLGFGGVMLFNLNKDNLIKDNDIFSMYNMNHFLQLSLDQFYIPNAFLNILEFLHIKKHTNIKESFHINILINSDTYYKNPLLQYNINRVISKDDNTIYALENLSRINQAFKNLKELQEALLKENIFLNFIDLNSKESLLSFYNQILSNHHLKTYLYIKDNQFLIKEDIKNKIVFNNINSSSIISSYLRLLNDFNTLSKIELVNILESLSLYNLSTLMQDIQKRNLKLEYNLKSFDKDSIFLSNMIMNVRLK</sequence>
<accession>A0A0A8H9S1</accession>
<dbReference type="OrthoDB" id="5355159at2"/>
<dbReference type="KEGG" id="csm:CSUB8521_0881"/>
<evidence type="ECO:0000313" key="1">
    <source>
        <dbReference type="EMBL" id="AJC90722.1"/>
    </source>
</evidence>
<organism evidence="1 2">
    <name type="scientific">Campylobacter subantarcticus LMG 24374</name>
    <dbReference type="NCBI Taxonomy" id="1388751"/>
    <lineage>
        <taxon>Bacteria</taxon>
        <taxon>Pseudomonadati</taxon>
        <taxon>Campylobacterota</taxon>
        <taxon>Epsilonproteobacteria</taxon>
        <taxon>Campylobacterales</taxon>
        <taxon>Campylobacteraceae</taxon>
        <taxon>Campylobacter</taxon>
    </lineage>
</organism>
<dbReference type="AlphaFoldDB" id="A0A0A8H9S1"/>
<proteinExistence type="predicted"/>
<dbReference type="Proteomes" id="UP000031135">
    <property type="component" value="Chromosome"/>
</dbReference>
<dbReference type="HOGENOM" id="CLU_088517_1_0_7"/>
<protein>
    <submittedName>
        <fullName evidence="1">Uncharacterized protein</fullName>
    </submittedName>
</protein>
<name>A0A0A8H9S1_9BACT</name>
<dbReference type="RefSeq" id="WP_039663787.1">
    <property type="nucleotide sequence ID" value="NZ_CP007772.1"/>
</dbReference>
<dbReference type="EMBL" id="CP007772">
    <property type="protein sequence ID" value="AJC90722.1"/>
    <property type="molecule type" value="Genomic_DNA"/>
</dbReference>